<feature type="domain" description="Nal1 N-terminal" evidence="1">
    <location>
        <begin position="149"/>
        <end position="230"/>
    </location>
</feature>
<dbReference type="Proteomes" id="UP000319619">
    <property type="component" value="Unassembled WGS sequence"/>
</dbReference>
<protein>
    <submittedName>
        <fullName evidence="3">Uncharacterized protein</fullName>
    </submittedName>
</protein>
<evidence type="ECO:0000313" key="3">
    <source>
        <dbReference type="EMBL" id="TKJ38544.1"/>
    </source>
</evidence>
<evidence type="ECO:0000313" key="4">
    <source>
        <dbReference type="Proteomes" id="UP000319619"/>
    </source>
</evidence>
<evidence type="ECO:0000259" key="1">
    <source>
        <dbReference type="Pfam" id="PF25608"/>
    </source>
</evidence>
<evidence type="ECO:0000259" key="2">
    <source>
        <dbReference type="Pfam" id="PF25819"/>
    </source>
</evidence>
<dbReference type="PANTHER" id="PTHR31521:SF2">
    <property type="entry name" value="EXPRESSED PROTEIN"/>
    <property type="match status" value="1"/>
</dbReference>
<organism evidence="3 4">
    <name type="scientific">candidate division LCP-89 bacterium B3_LCP</name>
    <dbReference type="NCBI Taxonomy" id="2012998"/>
    <lineage>
        <taxon>Bacteria</taxon>
        <taxon>Pseudomonadati</taxon>
        <taxon>Bacteria division LCP-89</taxon>
    </lineage>
</organism>
<dbReference type="EMBL" id="NJBN01000009">
    <property type="protein sequence ID" value="TKJ38544.1"/>
    <property type="molecule type" value="Genomic_DNA"/>
</dbReference>
<dbReference type="AlphaFoldDB" id="A0A532UUC1"/>
<dbReference type="Pfam" id="PF25819">
    <property type="entry name" value="Nal1_C"/>
    <property type="match status" value="1"/>
</dbReference>
<reference evidence="3 4" key="1">
    <citation type="submission" date="2017-06" db="EMBL/GenBank/DDBJ databases">
        <title>Novel microbial phyla capable of carbon fixation and sulfur reduction in deep-sea sediments.</title>
        <authorList>
            <person name="Huang J."/>
            <person name="Baker B."/>
            <person name="Wang Y."/>
        </authorList>
    </citation>
    <scope>NUCLEOTIDE SEQUENCE [LARGE SCALE GENOMIC DNA]</scope>
    <source>
        <strain evidence="3">B3_LCP</strain>
    </source>
</reference>
<accession>A0A532UUC1</accession>
<dbReference type="InterPro" id="IPR057904">
    <property type="entry name" value="Nal1_C"/>
</dbReference>
<dbReference type="Pfam" id="PF25608">
    <property type="entry name" value="NAL1_N"/>
    <property type="match status" value="1"/>
</dbReference>
<gene>
    <name evidence="3" type="ORF">CEE37_12320</name>
</gene>
<feature type="domain" description="Nal1 C-terminal" evidence="2">
    <location>
        <begin position="281"/>
        <end position="495"/>
    </location>
</feature>
<sequence>MKELDLIQGKVVESNVLRIQERLIHCWTNAMQAAITPQPLDLSQNMGEIVEVSGHLHGDLWEAHFEKVVSQEGFQEITGIVVGPNEIEGPDGIVVCYRHGMAESWYGPLNLFEYMGKTITVAGELRNGELYRAYIVKVPAPEVTMDPAKEAENLNDLLRIREANREKIEAVNGNLGTALGFKWTSGQKTDHPSVIIFVPQKTASLLVPDAEKAPETLETEDGKWCFTDVVTGGKTEELESIVPPEISEQNKMIVQELKSGQIGLIGGIQLAAYVNGDNQRGYVGTAGIAVRHRETQKKGFLTNQHVADAPGRYIYHPWHNNFYIGMTYSGREYEEDETWYDGTIDEENSRVRCDCGFVAVSEYLEPYLRPGLHAIGDTGELLRINPDSMDIIDQKVISIGRTRGVQRGTIVAYAYEYYDDEYSLYTDLLIIGEDGKAFSWKGDSGKIIVTDDENHRPVALLWGGWQERLRHGGEQEIWTYAIDLRKVLDILDLELL</sequence>
<dbReference type="SUPFAM" id="SSF50494">
    <property type="entry name" value="Trypsin-like serine proteases"/>
    <property type="match status" value="1"/>
</dbReference>
<comment type="caution">
    <text evidence="3">The sequence shown here is derived from an EMBL/GenBank/DDBJ whole genome shotgun (WGS) entry which is preliminary data.</text>
</comment>
<dbReference type="PANTHER" id="PTHR31521">
    <property type="entry name" value="EXPRESSED PROTEIN"/>
    <property type="match status" value="1"/>
</dbReference>
<dbReference type="InterPro" id="IPR009003">
    <property type="entry name" value="Peptidase_S1_PA"/>
</dbReference>
<proteinExistence type="predicted"/>
<dbReference type="InterPro" id="IPR057905">
    <property type="entry name" value="Nal1_N"/>
</dbReference>
<dbReference type="InterPro" id="IPR057906">
    <property type="entry name" value="Nal1"/>
</dbReference>
<name>A0A532UUC1_UNCL8</name>